<accession>A0A1T4PUB0</accession>
<dbReference type="Proteomes" id="UP000191153">
    <property type="component" value="Unassembled WGS sequence"/>
</dbReference>
<gene>
    <name evidence="1" type="ORF">SAMN02745174_02035</name>
</gene>
<protein>
    <submittedName>
        <fullName evidence="1">Phage tail protein, P2 protein I family</fullName>
    </submittedName>
</protein>
<dbReference type="Pfam" id="PF09684">
    <property type="entry name" value="Tail_P2_I"/>
    <property type="match status" value="1"/>
</dbReference>
<keyword evidence="2" id="KW-1185">Reference proteome</keyword>
<dbReference type="NCBIfam" id="TIGR01634">
    <property type="entry name" value="tail_P2_I"/>
    <property type="match status" value="1"/>
</dbReference>
<dbReference type="AlphaFoldDB" id="A0A1T4PUB0"/>
<dbReference type="EMBL" id="FUWX01000016">
    <property type="protein sequence ID" value="SJZ94906.1"/>
    <property type="molecule type" value="Genomic_DNA"/>
</dbReference>
<evidence type="ECO:0000313" key="2">
    <source>
        <dbReference type="Proteomes" id="UP000191153"/>
    </source>
</evidence>
<dbReference type="RefSeq" id="WP_078694488.1">
    <property type="nucleotide sequence ID" value="NZ_FUWX01000016.1"/>
</dbReference>
<dbReference type="OrthoDB" id="90759at2"/>
<proteinExistence type="predicted"/>
<dbReference type="InterPro" id="IPR006521">
    <property type="entry name" value="Tail_protein_I"/>
</dbReference>
<evidence type="ECO:0000313" key="1">
    <source>
        <dbReference type="EMBL" id="SJZ94906.1"/>
    </source>
</evidence>
<sequence>MKDIYEITLKELAPNSRLRTKQDLLFYEVIDEAIKKLILKEIHNLILLDNIDNLKENIVDLLAYELHVDFYDYSAILKEKQHLVKTSILSHMKKGTLFSVQNILDIFFQEAKILEWFNYGGDPGKFKVEISDSKADYSQTKRITKMINSVKRTSQHLENLIFIKGDNSYLNYYGFSHSSGRKIDKYNPI</sequence>
<reference evidence="1 2" key="1">
    <citation type="submission" date="2017-02" db="EMBL/GenBank/DDBJ databases">
        <authorList>
            <person name="Peterson S.W."/>
        </authorList>
    </citation>
    <scope>NUCLEOTIDE SEQUENCE [LARGE SCALE GENOMIC DNA]</scope>
    <source>
        <strain evidence="1 2">ATCC 700028</strain>
    </source>
</reference>
<organism evidence="1 2">
    <name type="scientific">Cetobacterium ceti</name>
    <dbReference type="NCBI Taxonomy" id="180163"/>
    <lineage>
        <taxon>Bacteria</taxon>
        <taxon>Fusobacteriati</taxon>
        <taxon>Fusobacteriota</taxon>
        <taxon>Fusobacteriia</taxon>
        <taxon>Fusobacteriales</taxon>
        <taxon>Fusobacteriaceae</taxon>
        <taxon>Cetobacterium</taxon>
    </lineage>
</organism>
<name>A0A1T4PUB0_9FUSO</name>
<dbReference type="STRING" id="180163.SAMN02745174_02035"/>